<evidence type="ECO:0000256" key="2">
    <source>
        <dbReference type="SAM" id="MobiDB-lite"/>
    </source>
</evidence>
<dbReference type="AlphaFoldDB" id="A0A8T0BY93"/>
<evidence type="ECO:0000313" key="3">
    <source>
        <dbReference type="EMBL" id="KAF7711343.1"/>
    </source>
</evidence>
<gene>
    <name evidence="3" type="ORF">HF521_000354</name>
</gene>
<reference evidence="3" key="1">
    <citation type="submission" date="2020-08" db="EMBL/GenBank/DDBJ databases">
        <title>Chromosome-level assembly of Southern catfish (Silurus meridionalis) provides insights into visual adaptation to the nocturnal and benthic lifestyles.</title>
        <authorList>
            <person name="Zhang Y."/>
            <person name="Wang D."/>
            <person name="Peng Z."/>
        </authorList>
    </citation>
    <scope>NUCLEOTIDE SEQUENCE</scope>
    <source>
        <strain evidence="3">SWU-2019-XX</strain>
        <tissue evidence="3">Muscle</tissue>
    </source>
</reference>
<comment type="caution">
    <text evidence="3">The sequence shown here is derived from an EMBL/GenBank/DDBJ whole genome shotgun (WGS) entry which is preliminary data.</text>
</comment>
<dbReference type="Proteomes" id="UP000606274">
    <property type="component" value="Unassembled WGS sequence"/>
</dbReference>
<dbReference type="EMBL" id="JABFDY010000001">
    <property type="protein sequence ID" value="KAF7711343.1"/>
    <property type="molecule type" value="Genomic_DNA"/>
</dbReference>
<proteinExistence type="predicted"/>
<dbReference type="InterPro" id="IPR004244">
    <property type="entry name" value="Transposase_22"/>
</dbReference>
<feature type="region of interest" description="Disordered" evidence="2">
    <location>
        <begin position="1"/>
        <end position="26"/>
    </location>
</feature>
<feature type="coiled-coil region" evidence="1">
    <location>
        <begin position="70"/>
        <end position="104"/>
    </location>
</feature>
<dbReference type="Gene3D" id="3.30.70.1820">
    <property type="entry name" value="L1 transposable element, RRM domain"/>
    <property type="match status" value="1"/>
</dbReference>
<sequence length="442" mass="48788">MMSGKTFKTRSTTQSQLRPGATGPKSLRSELQAVKAQLSSDKVANEAAVQELKDTVVEMERSLSVCTDDIAVMQRDIHRLTAEYNKLETKCEDLEARSRRNNVRIIGVPEGPNSSTTASVAVLLKEALSLEKEPVLDRSEIIEVFKAELRALERTLGNDLLTIKSELQAVKAQLSSDKVANEAAVQELKDTVVEMERSLSVCTDDIAVMQRDIHRLTAEYNKLETKCEDLEARSRRNNVRIIGVPEGPNSSTTASVAVLLKEALSLEKEPVLDRSQSQPAASKADIDSLKSELLSSLRSEIIEVFKAELRALERTLGNDLLTMKSELQAVKAQLSSDKVANEAAVQELKDTVVEMERSLSVCTDDIAVMQRDIHRLTAEYNKLETKCEDLEARSRRNNVRIIGVPEGPNSSTTASVAVLLKEALSLEKEPVLDRAHCFTGSF</sequence>
<feature type="coiled-coil region" evidence="1">
    <location>
        <begin position="366"/>
        <end position="400"/>
    </location>
</feature>
<keyword evidence="1" id="KW-0175">Coiled coil</keyword>
<organism evidence="3 4">
    <name type="scientific">Silurus meridionalis</name>
    <name type="common">Southern catfish</name>
    <name type="synonym">Silurus soldatovi meridionalis</name>
    <dbReference type="NCBI Taxonomy" id="175797"/>
    <lineage>
        <taxon>Eukaryota</taxon>
        <taxon>Metazoa</taxon>
        <taxon>Chordata</taxon>
        <taxon>Craniata</taxon>
        <taxon>Vertebrata</taxon>
        <taxon>Euteleostomi</taxon>
        <taxon>Actinopterygii</taxon>
        <taxon>Neopterygii</taxon>
        <taxon>Teleostei</taxon>
        <taxon>Ostariophysi</taxon>
        <taxon>Siluriformes</taxon>
        <taxon>Siluridae</taxon>
        <taxon>Silurus</taxon>
    </lineage>
</organism>
<name>A0A8T0BY93_SILME</name>
<keyword evidence="4" id="KW-1185">Reference proteome</keyword>
<evidence type="ECO:0000313" key="4">
    <source>
        <dbReference type="Proteomes" id="UP000606274"/>
    </source>
</evidence>
<protein>
    <submittedName>
        <fullName evidence="3">Uncharacterized protein</fullName>
    </submittedName>
</protein>
<evidence type="ECO:0000256" key="1">
    <source>
        <dbReference type="SAM" id="Coils"/>
    </source>
</evidence>
<dbReference type="PANTHER" id="PTHR11505">
    <property type="entry name" value="L1 TRANSPOSABLE ELEMENT-RELATED"/>
    <property type="match status" value="1"/>
</dbReference>
<accession>A0A8T0BY93</accession>
<feature type="coiled-coil region" evidence="1">
    <location>
        <begin position="206"/>
        <end position="240"/>
    </location>
</feature>
<dbReference type="Gene3D" id="1.20.5.1700">
    <property type="match status" value="1"/>
</dbReference>